<protein>
    <submittedName>
        <fullName evidence="3">Formyltransferase family protein</fullName>
    </submittedName>
</protein>
<feature type="domain" description="Formyl transferase C-terminal" evidence="2">
    <location>
        <begin position="209"/>
        <end position="284"/>
    </location>
</feature>
<dbReference type="Proteomes" id="UP001432039">
    <property type="component" value="Chromosome"/>
</dbReference>
<dbReference type="InterPro" id="IPR005793">
    <property type="entry name" value="Formyl_trans_C"/>
</dbReference>
<organism evidence="3 4">
    <name type="scientific">Streptomyces virginiae</name>
    <name type="common">Streptomyces cinnamonensis</name>
    <dbReference type="NCBI Taxonomy" id="1961"/>
    <lineage>
        <taxon>Bacteria</taxon>
        <taxon>Bacillati</taxon>
        <taxon>Actinomycetota</taxon>
        <taxon>Actinomycetes</taxon>
        <taxon>Kitasatosporales</taxon>
        <taxon>Streptomycetaceae</taxon>
        <taxon>Streptomyces</taxon>
    </lineage>
</organism>
<dbReference type="InterPro" id="IPR002376">
    <property type="entry name" value="Formyl_transf_N"/>
</dbReference>
<dbReference type="PANTHER" id="PTHR11138">
    <property type="entry name" value="METHIONYL-TRNA FORMYLTRANSFERASE"/>
    <property type="match status" value="1"/>
</dbReference>
<evidence type="ECO:0000259" key="1">
    <source>
        <dbReference type="Pfam" id="PF00551"/>
    </source>
</evidence>
<evidence type="ECO:0000259" key="2">
    <source>
        <dbReference type="Pfam" id="PF02911"/>
    </source>
</evidence>
<dbReference type="InterPro" id="IPR011034">
    <property type="entry name" value="Formyl_transferase-like_C_sf"/>
</dbReference>
<name>A0ABZ1T8D0_STRVG</name>
<dbReference type="PANTHER" id="PTHR11138:SF5">
    <property type="entry name" value="METHIONYL-TRNA FORMYLTRANSFERASE, MITOCHONDRIAL"/>
    <property type="match status" value="1"/>
</dbReference>
<sequence>MTVAPLRVVVLSALMTGYRLVADWAGRHGHELSLVVTPPVGAGRRYDARANPLVLDLPQDSHVLVTRSLTTVATPLVAALAPDLVISAAFPRRIPPQLLAVPRFGALNLHPSALPAGRGPNPFRLVYEGASTIGATLHRTAEDFDTGPVLSRREAPLPAELSAAALRAASVDLMAQVLEEGAARAVAGDPGVVQNGEQASHTPPFTEVEQLIDFTDPARTLQRKVAALNVLGPRAAACVEGVRVQVGHLYEAGCGRNAEPGEVLTRHGDGWTVQAADHAVRVHSV</sequence>
<dbReference type="SUPFAM" id="SSF53328">
    <property type="entry name" value="Formyltransferase"/>
    <property type="match status" value="1"/>
</dbReference>
<gene>
    <name evidence="3" type="ORF">OG517_05445</name>
</gene>
<dbReference type="EMBL" id="CP108090">
    <property type="protein sequence ID" value="WUQ10911.1"/>
    <property type="molecule type" value="Genomic_DNA"/>
</dbReference>
<dbReference type="RefSeq" id="WP_328960436.1">
    <property type="nucleotide sequence ID" value="NZ_CP108090.1"/>
</dbReference>
<dbReference type="Gene3D" id="3.40.50.12230">
    <property type="match status" value="1"/>
</dbReference>
<evidence type="ECO:0000313" key="3">
    <source>
        <dbReference type="EMBL" id="WUQ10911.1"/>
    </source>
</evidence>
<accession>A0ABZ1T8D0</accession>
<proteinExistence type="predicted"/>
<dbReference type="Pfam" id="PF00551">
    <property type="entry name" value="Formyl_trans_N"/>
    <property type="match status" value="1"/>
</dbReference>
<keyword evidence="4" id="KW-1185">Reference proteome</keyword>
<reference evidence="3" key="1">
    <citation type="submission" date="2022-10" db="EMBL/GenBank/DDBJ databases">
        <title>The complete genomes of actinobacterial strains from the NBC collection.</title>
        <authorList>
            <person name="Joergensen T.S."/>
            <person name="Alvarez Arevalo M."/>
            <person name="Sterndorff E.B."/>
            <person name="Faurdal D."/>
            <person name="Vuksanovic O."/>
            <person name="Mourched A.-S."/>
            <person name="Charusanti P."/>
            <person name="Shaw S."/>
            <person name="Blin K."/>
            <person name="Weber T."/>
        </authorList>
    </citation>
    <scope>NUCLEOTIDE SEQUENCE</scope>
    <source>
        <strain evidence="3">NBC_00248</strain>
    </source>
</reference>
<dbReference type="Pfam" id="PF02911">
    <property type="entry name" value="Formyl_trans_C"/>
    <property type="match status" value="1"/>
</dbReference>
<dbReference type="InterPro" id="IPR036477">
    <property type="entry name" value="Formyl_transf_N_sf"/>
</dbReference>
<evidence type="ECO:0000313" key="4">
    <source>
        <dbReference type="Proteomes" id="UP001432039"/>
    </source>
</evidence>
<dbReference type="SUPFAM" id="SSF50486">
    <property type="entry name" value="FMT C-terminal domain-like"/>
    <property type="match status" value="1"/>
</dbReference>
<feature type="domain" description="Formyl transferase N-terminal" evidence="1">
    <location>
        <begin position="32"/>
        <end position="172"/>
    </location>
</feature>